<evidence type="ECO:0000313" key="2">
    <source>
        <dbReference type="Proteomes" id="UP000050164"/>
    </source>
</evidence>
<proteinExistence type="predicted"/>
<reference evidence="1 2" key="1">
    <citation type="submission" date="2015-03" db="EMBL/GenBank/DDBJ databases">
        <authorList>
            <consortium name="Pathogen Informatics"/>
        </authorList>
    </citation>
    <scope>NUCLEOTIDE SEQUENCE [LARGE SCALE GENOMIC DNA]</scope>
    <source>
        <strain evidence="1 2">Bir 185</strain>
    </source>
</reference>
<sequence>MQHARQRDVVDVGSAPADESRVLFAHHPAVPARLLSVVG</sequence>
<evidence type="ECO:0000313" key="1">
    <source>
        <dbReference type="EMBL" id="CKT57892.1"/>
    </source>
</evidence>
<accession>A0A654ZIU4</accession>
<dbReference type="Proteomes" id="UP000050164">
    <property type="component" value="Unassembled WGS sequence"/>
</dbReference>
<protein>
    <submittedName>
        <fullName evidence="1">Uncharacterized protein</fullName>
    </submittedName>
</protein>
<dbReference type="EMBL" id="CNFT01001742">
    <property type="protein sequence ID" value="CKT57892.1"/>
    <property type="molecule type" value="Genomic_DNA"/>
</dbReference>
<gene>
    <name evidence="1" type="ORF">ERS027659_04602</name>
</gene>
<organism evidence="1 2">
    <name type="scientific">Mycobacterium tuberculosis</name>
    <dbReference type="NCBI Taxonomy" id="1773"/>
    <lineage>
        <taxon>Bacteria</taxon>
        <taxon>Bacillati</taxon>
        <taxon>Actinomycetota</taxon>
        <taxon>Actinomycetes</taxon>
        <taxon>Mycobacteriales</taxon>
        <taxon>Mycobacteriaceae</taxon>
        <taxon>Mycobacterium</taxon>
        <taxon>Mycobacterium tuberculosis complex</taxon>
    </lineage>
</organism>
<dbReference type="AlphaFoldDB" id="A0A654ZIU4"/>
<name>A0A654ZIU4_MYCTX</name>